<dbReference type="Proteomes" id="UP000467130">
    <property type="component" value="Chromosome"/>
</dbReference>
<protein>
    <submittedName>
        <fullName evidence="2">Uncharacterized protein</fullName>
    </submittedName>
</protein>
<gene>
    <name evidence="2" type="ORF">MSTO_43270</name>
</gene>
<dbReference type="AlphaFoldDB" id="A0A7I7QDD1"/>
<organism evidence="2 3">
    <name type="scientific">Mycobacterium stomatepiae</name>
    <dbReference type="NCBI Taxonomy" id="470076"/>
    <lineage>
        <taxon>Bacteria</taxon>
        <taxon>Bacillati</taxon>
        <taxon>Actinomycetota</taxon>
        <taxon>Actinomycetes</taxon>
        <taxon>Mycobacteriales</taxon>
        <taxon>Mycobacteriaceae</taxon>
        <taxon>Mycobacterium</taxon>
        <taxon>Mycobacterium simiae complex</taxon>
    </lineage>
</organism>
<feature type="transmembrane region" description="Helical" evidence="1">
    <location>
        <begin position="87"/>
        <end position="110"/>
    </location>
</feature>
<evidence type="ECO:0000313" key="3">
    <source>
        <dbReference type="Proteomes" id="UP000467130"/>
    </source>
</evidence>
<evidence type="ECO:0000256" key="1">
    <source>
        <dbReference type="SAM" id="Phobius"/>
    </source>
</evidence>
<proteinExistence type="predicted"/>
<keyword evidence="1" id="KW-0812">Transmembrane</keyword>
<dbReference type="KEGG" id="msto:MSTO_43270"/>
<evidence type="ECO:0000313" key="2">
    <source>
        <dbReference type="EMBL" id="BBY24122.1"/>
    </source>
</evidence>
<keyword evidence="1" id="KW-1133">Transmembrane helix</keyword>
<reference evidence="2 3" key="1">
    <citation type="journal article" date="2019" name="Emerg. Microbes Infect.">
        <title>Comprehensive subspecies identification of 175 nontuberculous mycobacteria species based on 7547 genomic profiles.</title>
        <authorList>
            <person name="Matsumoto Y."/>
            <person name="Kinjo T."/>
            <person name="Motooka D."/>
            <person name="Nabeya D."/>
            <person name="Jung N."/>
            <person name="Uechi K."/>
            <person name="Horii T."/>
            <person name="Iida T."/>
            <person name="Fujita J."/>
            <person name="Nakamura S."/>
        </authorList>
    </citation>
    <scope>NUCLEOTIDE SEQUENCE [LARGE SCALE GENOMIC DNA]</scope>
    <source>
        <strain evidence="2 3">JCM 17783</strain>
    </source>
</reference>
<dbReference type="EMBL" id="AP022587">
    <property type="protein sequence ID" value="BBY24122.1"/>
    <property type="molecule type" value="Genomic_DNA"/>
</dbReference>
<keyword evidence="3" id="KW-1185">Reference proteome</keyword>
<dbReference type="RefSeq" id="WP_163791695.1">
    <property type="nucleotide sequence ID" value="NZ_AP022587.1"/>
</dbReference>
<sequence>MALVRPVSEQRETCERLAGCAEPPSGVGFPYHPTLLEVAQRQQEIDVWEAMQVGGYRFAKPGTIISFLISAMMLLLALTPIPPNWPWNIPLVIVAIFGAVAMVVCGLLWFDTPKAGPRPERLSIAPYSRAENRYLMNGQPAEPYLATCACPGCGDMSTHLVRQPVEGEPQWSTVIRQCRICGREWAQN</sequence>
<feature type="transmembrane region" description="Helical" evidence="1">
    <location>
        <begin position="61"/>
        <end position="81"/>
    </location>
</feature>
<name>A0A7I7QDD1_9MYCO</name>
<accession>A0A7I7QDD1</accession>
<keyword evidence="1" id="KW-0472">Membrane</keyword>